<dbReference type="InterPro" id="IPR014284">
    <property type="entry name" value="RNA_pol_sigma-70_dom"/>
</dbReference>
<dbReference type="PANTHER" id="PTHR43133">
    <property type="entry name" value="RNA POLYMERASE ECF-TYPE SIGMA FACTO"/>
    <property type="match status" value="1"/>
</dbReference>
<dbReference type="InterPro" id="IPR004360">
    <property type="entry name" value="Glyas_Fos-R_dOase_dom"/>
</dbReference>
<accession>A0ABN0W8C7</accession>
<keyword evidence="2 6" id="KW-0805">Transcription regulation</keyword>
<keyword evidence="3 6" id="KW-0731">Sigma factor</keyword>
<dbReference type="Pfam" id="PF08281">
    <property type="entry name" value="Sigma70_r4_2"/>
    <property type="match status" value="1"/>
</dbReference>
<dbReference type="InterPro" id="IPR013324">
    <property type="entry name" value="RNA_pol_sigma_r3/r4-like"/>
</dbReference>
<dbReference type="NCBIfam" id="TIGR02937">
    <property type="entry name" value="sigma70-ECF"/>
    <property type="match status" value="1"/>
</dbReference>
<dbReference type="CDD" id="cd06171">
    <property type="entry name" value="Sigma70_r4"/>
    <property type="match status" value="1"/>
</dbReference>
<gene>
    <name evidence="8" type="ORF">GCM10008967_19000</name>
</gene>
<dbReference type="EMBL" id="BAAADJ010000020">
    <property type="protein sequence ID" value="GAA0328708.1"/>
    <property type="molecule type" value="Genomic_DNA"/>
</dbReference>
<dbReference type="InterPro" id="IPR036388">
    <property type="entry name" value="WH-like_DNA-bd_sf"/>
</dbReference>
<dbReference type="InterPro" id="IPR029068">
    <property type="entry name" value="Glyas_Bleomycin-R_OHBP_Dase"/>
</dbReference>
<dbReference type="InterPro" id="IPR007627">
    <property type="entry name" value="RNA_pol_sigma70_r2"/>
</dbReference>
<evidence type="ECO:0000256" key="2">
    <source>
        <dbReference type="ARBA" id="ARBA00023015"/>
    </source>
</evidence>
<keyword evidence="9" id="KW-1185">Reference proteome</keyword>
<dbReference type="PANTHER" id="PTHR43133:SF8">
    <property type="entry name" value="RNA POLYMERASE SIGMA FACTOR HI_1459-RELATED"/>
    <property type="match status" value="1"/>
</dbReference>
<dbReference type="SUPFAM" id="SSF88946">
    <property type="entry name" value="Sigma2 domain of RNA polymerase sigma factors"/>
    <property type="match status" value="1"/>
</dbReference>
<keyword evidence="4 6" id="KW-0238">DNA-binding</keyword>
<dbReference type="Proteomes" id="UP001500782">
    <property type="component" value="Unassembled WGS sequence"/>
</dbReference>
<dbReference type="InterPro" id="IPR037523">
    <property type="entry name" value="VOC_core"/>
</dbReference>
<evidence type="ECO:0000256" key="5">
    <source>
        <dbReference type="ARBA" id="ARBA00023163"/>
    </source>
</evidence>
<reference evidence="8 9" key="1">
    <citation type="journal article" date="2019" name="Int. J. Syst. Evol. Microbiol.">
        <title>The Global Catalogue of Microorganisms (GCM) 10K type strain sequencing project: providing services to taxonomists for standard genome sequencing and annotation.</title>
        <authorList>
            <consortium name="The Broad Institute Genomics Platform"/>
            <consortium name="The Broad Institute Genome Sequencing Center for Infectious Disease"/>
            <person name="Wu L."/>
            <person name="Ma J."/>
        </authorList>
    </citation>
    <scope>NUCLEOTIDE SEQUENCE [LARGE SCALE GENOMIC DNA]</scope>
    <source>
        <strain evidence="8 9">JCM 9731</strain>
    </source>
</reference>
<evidence type="ECO:0000313" key="8">
    <source>
        <dbReference type="EMBL" id="GAA0328708.1"/>
    </source>
</evidence>
<keyword evidence="5 6" id="KW-0804">Transcription</keyword>
<dbReference type="Gene3D" id="1.10.10.10">
    <property type="entry name" value="Winged helix-like DNA-binding domain superfamily/Winged helix DNA-binding domain"/>
    <property type="match status" value="1"/>
</dbReference>
<dbReference type="PROSITE" id="PS01063">
    <property type="entry name" value="SIGMA70_ECF"/>
    <property type="match status" value="1"/>
</dbReference>
<dbReference type="InterPro" id="IPR039425">
    <property type="entry name" value="RNA_pol_sigma-70-like"/>
</dbReference>
<dbReference type="Pfam" id="PF00903">
    <property type="entry name" value="Glyoxalase"/>
    <property type="match status" value="1"/>
</dbReference>
<dbReference type="InterPro" id="IPR000838">
    <property type="entry name" value="RNA_pol_sigma70_ECF_CS"/>
</dbReference>
<organism evidence="8 9">
    <name type="scientific">Bacillus carboniphilus</name>
    <dbReference type="NCBI Taxonomy" id="86663"/>
    <lineage>
        <taxon>Bacteria</taxon>
        <taxon>Bacillati</taxon>
        <taxon>Bacillota</taxon>
        <taxon>Bacilli</taxon>
        <taxon>Bacillales</taxon>
        <taxon>Bacillaceae</taxon>
        <taxon>Bacillus</taxon>
    </lineage>
</organism>
<feature type="domain" description="VOC" evidence="7">
    <location>
        <begin position="201"/>
        <end position="325"/>
    </location>
</feature>
<dbReference type="SUPFAM" id="SSF54593">
    <property type="entry name" value="Glyoxalase/Bleomycin resistance protein/Dihydroxybiphenyl dioxygenase"/>
    <property type="match status" value="1"/>
</dbReference>
<dbReference type="Gene3D" id="3.10.180.10">
    <property type="entry name" value="2,3-Dihydroxybiphenyl 1,2-Dioxygenase, domain 1"/>
    <property type="match status" value="1"/>
</dbReference>
<name>A0ABN0W8C7_9BACI</name>
<comment type="caution">
    <text evidence="8">The sequence shown here is derived from an EMBL/GenBank/DDBJ whole genome shotgun (WGS) entry which is preliminary data.</text>
</comment>
<sequence length="331" mass="37900">MSFKDSTDRELVTQSLHGNYDAYAELVHRYSNLVYSVAFSKMRDSYQAEDIAQEVFVKAWLKLAQLGEGDKFSSWLMTITRNQCMDVLRKKARIQEETIYHDAHSSGEVSFHDSVKDFIWDALDQLEDKYRIAIILNYISGYTAKEIGKLLQISHSAIESRLRRAKAKLKKELLDGMEKSFDHKRMGKEFEEEVMWRIVPRIATIEIPVSNVEQSVAWYSKILGIKAVHQDEHAAMLHLQGPSRIGVPTLYLVQTDDSSRLHFKNTNTGVIHSTIDFFIQDLERFHSYLKQEGVKVTDLNFFPGSTKGGFGFEDPDGNLLSATNVTHLGQE</sequence>
<dbReference type="PROSITE" id="PS51819">
    <property type="entry name" value="VOC"/>
    <property type="match status" value="1"/>
</dbReference>
<dbReference type="SUPFAM" id="SSF88659">
    <property type="entry name" value="Sigma3 and sigma4 domains of RNA polymerase sigma factors"/>
    <property type="match status" value="1"/>
</dbReference>
<evidence type="ECO:0000256" key="6">
    <source>
        <dbReference type="RuleBase" id="RU000716"/>
    </source>
</evidence>
<dbReference type="RefSeq" id="WP_343798521.1">
    <property type="nucleotide sequence ID" value="NZ_BAAADJ010000020.1"/>
</dbReference>
<protein>
    <recommendedName>
        <fullName evidence="6">RNA polymerase sigma factor</fullName>
    </recommendedName>
</protein>
<evidence type="ECO:0000313" key="9">
    <source>
        <dbReference type="Proteomes" id="UP001500782"/>
    </source>
</evidence>
<comment type="similarity">
    <text evidence="1 6">Belongs to the sigma-70 factor family. ECF subfamily.</text>
</comment>
<proteinExistence type="inferred from homology"/>
<evidence type="ECO:0000256" key="3">
    <source>
        <dbReference type="ARBA" id="ARBA00023082"/>
    </source>
</evidence>
<dbReference type="Gene3D" id="1.10.1740.10">
    <property type="match status" value="1"/>
</dbReference>
<dbReference type="CDD" id="cd06587">
    <property type="entry name" value="VOC"/>
    <property type="match status" value="1"/>
</dbReference>
<dbReference type="InterPro" id="IPR013249">
    <property type="entry name" value="RNA_pol_sigma70_r4_t2"/>
</dbReference>
<dbReference type="Pfam" id="PF04542">
    <property type="entry name" value="Sigma70_r2"/>
    <property type="match status" value="1"/>
</dbReference>
<evidence type="ECO:0000259" key="7">
    <source>
        <dbReference type="PROSITE" id="PS51819"/>
    </source>
</evidence>
<dbReference type="InterPro" id="IPR013325">
    <property type="entry name" value="RNA_pol_sigma_r2"/>
</dbReference>
<evidence type="ECO:0000256" key="4">
    <source>
        <dbReference type="ARBA" id="ARBA00023125"/>
    </source>
</evidence>
<evidence type="ECO:0000256" key="1">
    <source>
        <dbReference type="ARBA" id="ARBA00010641"/>
    </source>
</evidence>